<dbReference type="Gene3D" id="3.90.1150.10">
    <property type="entry name" value="Aspartate Aminotransferase, domain 1"/>
    <property type="match status" value="1"/>
</dbReference>
<keyword evidence="2 4" id="KW-0560">Oxidoreductase</keyword>
<dbReference type="PIRSF" id="PIRSF006815">
    <property type="entry name" value="GcvPA"/>
    <property type="match status" value="1"/>
</dbReference>
<gene>
    <name evidence="4" type="primary">gcvPA</name>
    <name evidence="6" type="ORF">AVDCRST_MAG70-1022</name>
</gene>
<dbReference type="InterPro" id="IPR015422">
    <property type="entry name" value="PyrdxlP-dep_Trfase_small"/>
</dbReference>
<evidence type="ECO:0000256" key="2">
    <source>
        <dbReference type="ARBA" id="ARBA00023002"/>
    </source>
</evidence>
<name>A0A6J4UJF9_9BACT</name>
<dbReference type="Gene3D" id="3.40.640.10">
    <property type="entry name" value="Type I PLP-dependent aspartate aminotransferase-like (Major domain)"/>
    <property type="match status" value="1"/>
</dbReference>
<dbReference type="InterPro" id="IPR023010">
    <property type="entry name" value="GcvPA"/>
</dbReference>
<dbReference type="GO" id="GO:0019464">
    <property type="term" value="P:glycine decarboxylation via glycine cleavage system"/>
    <property type="evidence" value="ECO:0007669"/>
    <property type="project" value="UniProtKB-UniRule"/>
</dbReference>
<comment type="subunit">
    <text evidence="4">The glycine cleavage system is composed of four proteins: P, T, L and H. In this organism, the P 'protein' is a heterodimer of two subunits.</text>
</comment>
<dbReference type="PANTHER" id="PTHR42806">
    <property type="entry name" value="GLYCINE CLEAVAGE SYSTEM P-PROTEIN"/>
    <property type="match status" value="1"/>
</dbReference>
<dbReference type="AlphaFoldDB" id="A0A6J4UJF9"/>
<dbReference type="InterPro" id="IPR015424">
    <property type="entry name" value="PyrdxlP-dep_Trfase"/>
</dbReference>
<evidence type="ECO:0000256" key="4">
    <source>
        <dbReference type="HAMAP-Rule" id="MF_00712"/>
    </source>
</evidence>
<dbReference type="Pfam" id="PF02347">
    <property type="entry name" value="GDC-P"/>
    <property type="match status" value="1"/>
</dbReference>
<evidence type="ECO:0000313" key="6">
    <source>
        <dbReference type="EMBL" id="CAA9552241.1"/>
    </source>
</evidence>
<comment type="function">
    <text evidence="1 4">The glycine cleavage system catalyzes the degradation of glycine. The P protein binds the alpha-amino group of glycine through its pyridoxal phosphate cofactor; CO(2) is released and the remaining methylamine moiety is then transferred to the lipoamide cofactor of the H protein.</text>
</comment>
<proteinExistence type="inferred from homology"/>
<comment type="similarity">
    <text evidence="4">Belongs to the GcvP family. N-terminal subunit subfamily.</text>
</comment>
<reference evidence="6" key="1">
    <citation type="submission" date="2020-02" db="EMBL/GenBank/DDBJ databases">
        <authorList>
            <person name="Meier V. D."/>
        </authorList>
    </citation>
    <scope>NUCLEOTIDE SEQUENCE</scope>
    <source>
        <strain evidence="6">AVDCRST_MAG70</strain>
    </source>
</reference>
<dbReference type="GO" id="GO:0009116">
    <property type="term" value="P:nucleoside metabolic process"/>
    <property type="evidence" value="ECO:0007669"/>
    <property type="project" value="InterPro"/>
</dbReference>
<dbReference type="EC" id="1.4.4.2" evidence="4"/>
<evidence type="ECO:0000259" key="5">
    <source>
        <dbReference type="Pfam" id="PF02347"/>
    </source>
</evidence>
<dbReference type="GO" id="GO:0004375">
    <property type="term" value="F:glycine dehydrogenase (decarboxylating) activity"/>
    <property type="evidence" value="ECO:0007669"/>
    <property type="project" value="UniProtKB-EC"/>
</dbReference>
<dbReference type="InterPro" id="IPR020581">
    <property type="entry name" value="GDC_P"/>
</dbReference>
<accession>A0A6J4UJF9</accession>
<dbReference type="InterPro" id="IPR049315">
    <property type="entry name" value="GDC-P_N"/>
</dbReference>
<evidence type="ECO:0000256" key="3">
    <source>
        <dbReference type="ARBA" id="ARBA00049026"/>
    </source>
</evidence>
<dbReference type="SUPFAM" id="SSF53383">
    <property type="entry name" value="PLP-dependent transferases"/>
    <property type="match status" value="1"/>
</dbReference>
<dbReference type="EMBL" id="CADCWH010000159">
    <property type="protein sequence ID" value="CAA9552241.1"/>
    <property type="molecule type" value="Genomic_DNA"/>
</dbReference>
<protein>
    <recommendedName>
        <fullName evidence="4">Probable glycine dehydrogenase (decarboxylating) subunit 1</fullName>
        <ecNumber evidence="4">1.4.4.2</ecNumber>
    </recommendedName>
    <alternativeName>
        <fullName evidence="4">Glycine cleavage system P-protein subunit 1</fullName>
    </alternativeName>
    <alternativeName>
        <fullName evidence="4">Glycine decarboxylase subunit 1</fullName>
    </alternativeName>
    <alternativeName>
        <fullName evidence="4">Glycine dehydrogenase (aminomethyl-transferring) subunit 1</fullName>
    </alternativeName>
</protein>
<dbReference type="HAMAP" id="MF_00712">
    <property type="entry name" value="GcvPA"/>
    <property type="match status" value="1"/>
</dbReference>
<evidence type="ECO:0000256" key="1">
    <source>
        <dbReference type="ARBA" id="ARBA00003788"/>
    </source>
</evidence>
<dbReference type="CDD" id="cd00613">
    <property type="entry name" value="GDC-P"/>
    <property type="match status" value="1"/>
</dbReference>
<feature type="domain" description="Glycine cleavage system P-protein N-terminal" evidence="5">
    <location>
        <begin position="5"/>
        <end position="442"/>
    </location>
</feature>
<dbReference type="InterPro" id="IPR015421">
    <property type="entry name" value="PyrdxlP-dep_Trfase_major"/>
</dbReference>
<sequence>MTFNPHTRADRAEMLAVVGEDTVADLFTDIPEAVRFPNMDLPPALTEMEAAWHLQELASKNLAPGPGKTFLGAGSYSHFIPATVGQILARGEFYTAYTPYQPEVAQGTLQTIYEFQSMVAALLGMDVANASMYDGATALAEGALVTVSSSKKRKRVVVTGTVHPRYREVLSTYFSGLDADLVMLPIPEEGFAAHVADVQPYLDDGLASVVVQYPNFFGGIEDVAAFAEAVHTAGAKLVVSTYPVPLSLLKSPGELGADVVTAEGQALGVAQGFGGPYVGLLATSQDLVRQLPGRLAGMTRDMDGKRGFVLTLQTREQHIRREKATSNICTNQGLMATAATVYMSTVGPEGFREVGRRSYQNAHYLATRLASVSGCSLPLDAPFFHEFPVTLSRPVAEVNRDLLAAGIIGGFDLGSIDPRLASTMLVCTTELHDRAAIDRFVEIVAG</sequence>
<dbReference type="PANTHER" id="PTHR42806:SF1">
    <property type="entry name" value="GLYCINE DEHYDROGENASE (DECARBOXYLATING)"/>
    <property type="match status" value="1"/>
</dbReference>
<comment type="catalytic activity">
    <reaction evidence="3 4">
        <text>N(6)-[(R)-lipoyl]-L-lysyl-[glycine-cleavage complex H protein] + glycine + H(+) = N(6)-[(R)-S(8)-aminomethyldihydrolipoyl]-L-lysyl-[glycine-cleavage complex H protein] + CO2</text>
        <dbReference type="Rhea" id="RHEA:24304"/>
        <dbReference type="Rhea" id="RHEA-COMP:10494"/>
        <dbReference type="Rhea" id="RHEA-COMP:10495"/>
        <dbReference type="ChEBI" id="CHEBI:15378"/>
        <dbReference type="ChEBI" id="CHEBI:16526"/>
        <dbReference type="ChEBI" id="CHEBI:57305"/>
        <dbReference type="ChEBI" id="CHEBI:83099"/>
        <dbReference type="ChEBI" id="CHEBI:83143"/>
        <dbReference type="EC" id="1.4.4.2"/>
    </reaction>
</comment>
<dbReference type="NCBIfam" id="NF001696">
    <property type="entry name" value="PRK00451.1"/>
    <property type="match status" value="1"/>
</dbReference>
<organism evidence="6">
    <name type="scientific">uncultured Thermomicrobiales bacterium</name>
    <dbReference type="NCBI Taxonomy" id="1645740"/>
    <lineage>
        <taxon>Bacteria</taxon>
        <taxon>Pseudomonadati</taxon>
        <taxon>Thermomicrobiota</taxon>
        <taxon>Thermomicrobia</taxon>
        <taxon>Thermomicrobiales</taxon>
        <taxon>environmental samples</taxon>
    </lineage>
</organism>